<name>A0AAI9XNP5_9PEZI</name>
<reference evidence="10 11" key="1">
    <citation type="submission" date="2016-10" db="EMBL/GenBank/DDBJ databases">
        <title>The genome sequence of Colletotrichum fioriniae PJ7.</title>
        <authorList>
            <person name="Baroncelli R."/>
        </authorList>
    </citation>
    <scope>NUCLEOTIDE SEQUENCE [LARGE SCALE GENOMIC DNA]</scope>
    <source>
        <strain evidence="10">Col 31</strain>
    </source>
</reference>
<dbReference type="PANTHER" id="PTHR46910:SF37">
    <property type="entry name" value="ZN(II)2CYS6 TRANSCRIPTION FACTOR (EUROFUNG)"/>
    <property type="match status" value="1"/>
</dbReference>
<keyword evidence="8" id="KW-1133">Transmembrane helix</keyword>
<dbReference type="CDD" id="cd12148">
    <property type="entry name" value="fungal_TF_MHR"/>
    <property type="match status" value="1"/>
</dbReference>
<feature type="domain" description="Zn(2)-C6 fungal-type" evidence="9">
    <location>
        <begin position="49"/>
        <end position="83"/>
    </location>
</feature>
<dbReference type="CDD" id="cd00067">
    <property type="entry name" value="GAL4"/>
    <property type="match status" value="1"/>
</dbReference>
<evidence type="ECO:0000256" key="1">
    <source>
        <dbReference type="ARBA" id="ARBA00004123"/>
    </source>
</evidence>
<feature type="transmembrane region" description="Helical" evidence="8">
    <location>
        <begin position="350"/>
        <end position="372"/>
    </location>
</feature>
<evidence type="ECO:0000256" key="5">
    <source>
        <dbReference type="ARBA" id="ARBA00023163"/>
    </source>
</evidence>
<dbReference type="Pfam" id="PF00172">
    <property type="entry name" value="Zn_clus"/>
    <property type="match status" value="1"/>
</dbReference>
<keyword evidence="2" id="KW-0479">Metal-binding</keyword>
<evidence type="ECO:0000256" key="3">
    <source>
        <dbReference type="ARBA" id="ARBA00023015"/>
    </source>
</evidence>
<keyword evidence="3" id="KW-0805">Transcription regulation</keyword>
<dbReference type="EMBL" id="MLGG01000025">
    <property type="protein sequence ID" value="KAK1454644.1"/>
    <property type="molecule type" value="Genomic_DNA"/>
</dbReference>
<proteinExistence type="predicted"/>
<evidence type="ECO:0000256" key="8">
    <source>
        <dbReference type="SAM" id="Phobius"/>
    </source>
</evidence>
<dbReference type="GO" id="GO:0006351">
    <property type="term" value="P:DNA-templated transcription"/>
    <property type="evidence" value="ECO:0007669"/>
    <property type="project" value="InterPro"/>
</dbReference>
<dbReference type="GO" id="GO:0005634">
    <property type="term" value="C:nucleus"/>
    <property type="evidence" value="ECO:0007669"/>
    <property type="project" value="UniProtKB-SubCell"/>
</dbReference>
<accession>A0AAI9XNP5</accession>
<evidence type="ECO:0000256" key="4">
    <source>
        <dbReference type="ARBA" id="ARBA00023125"/>
    </source>
</evidence>
<dbReference type="GO" id="GO:0000981">
    <property type="term" value="F:DNA-binding transcription factor activity, RNA polymerase II-specific"/>
    <property type="evidence" value="ECO:0007669"/>
    <property type="project" value="InterPro"/>
</dbReference>
<dbReference type="GO" id="GO:0008270">
    <property type="term" value="F:zinc ion binding"/>
    <property type="evidence" value="ECO:0007669"/>
    <property type="project" value="InterPro"/>
</dbReference>
<gene>
    <name evidence="10" type="ORF">CMEL01_16611</name>
</gene>
<dbReference type="PANTHER" id="PTHR46910">
    <property type="entry name" value="TRANSCRIPTION FACTOR PDR1"/>
    <property type="match status" value="1"/>
</dbReference>
<dbReference type="InterPro" id="IPR050987">
    <property type="entry name" value="AtrR-like"/>
</dbReference>
<dbReference type="PROSITE" id="PS00463">
    <property type="entry name" value="ZN2_CY6_FUNGAL_1"/>
    <property type="match status" value="1"/>
</dbReference>
<dbReference type="Proteomes" id="UP001239795">
    <property type="component" value="Unassembled WGS sequence"/>
</dbReference>
<evidence type="ECO:0000256" key="7">
    <source>
        <dbReference type="SAM" id="MobiDB-lite"/>
    </source>
</evidence>
<dbReference type="SUPFAM" id="SSF57701">
    <property type="entry name" value="Zn2/Cys6 DNA-binding domain"/>
    <property type="match status" value="1"/>
</dbReference>
<keyword evidence="4" id="KW-0238">DNA-binding</keyword>
<dbReference type="Gene3D" id="4.10.240.10">
    <property type="entry name" value="Zn(2)-C6 fungal-type DNA-binding domain"/>
    <property type="match status" value="1"/>
</dbReference>
<keyword evidence="11" id="KW-1185">Reference proteome</keyword>
<feature type="transmembrane region" description="Helical" evidence="8">
    <location>
        <begin position="580"/>
        <end position="599"/>
    </location>
</feature>
<dbReference type="SMART" id="SM00906">
    <property type="entry name" value="Fungal_trans"/>
    <property type="match status" value="1"/>
</dbReference>
<comment type="subcellular location">
    <subcellularLocation>
        <location evidence="1">Nucleus</location>
    </subcellularLocation>
</comment>
<dbReference type="AlphaFoldDB" id="A0AAI9XNP5"/>
<organism evidence="10 11">
    <name type="scientific">Colletotrichum melonis</name>
    <dbReference type="NCBI Taxonomy" id="1209925"/>
    <lineage>
        <taxon>Eukaryota</taxon>
        <taxon>Fungi</taxon>
        <taxon>Dikarya</taxon>
        <taxon>Ascomycota</taxon>
        <taxon>Pezizomycotina</taxon>
        <taxon>Sordariomycetes</taxon>
        <taxon>Hypocreomycetidae</taxon>
        <taxon>Glomerellales</taxon>
        <taxon>Glomerellaceae</taxon>
        <taxon>Colletotrichum</taxon>
        <taxon>Colletotrichum acutatum species complex</taxon>
    </lineage>
</organism>
<keyword evidence="8" id="KW-0812">Transmembrane</keyword>
<dbReference type="InterPro" id="IPR036864">
    <property type="entry name" value="Zn2-C6_fun-type_DNA-bd_sf"/>
</dbReference>
<sequence>MTSHDGPEILQIFGFLLSTFVFFRKSSPYWTTTLPNMPSNASSSRTHKSCDACTSRKVRCPGRRPGSSGTCTNCTRRKSECVFGVRKLARRPNIQRQFFPTSRSSGTPDEIQQGCTVSVLDFATLPTPASKSPDPTISEKSSTPDPNARRPAPHRIPELYVDRVLDRARKAPRSTRPAEASNYVKGYGIFGGTKNLTFFSEGRLKSLAQCLGHEKVHDLVGRIASAVEERGRFVKLRACSLNRQPERPACLDDKALLAKYVKLYFEQVHPRFPFLDRDAFERTAFSQDQPHSAPKSKSWICLYHSVLALGCQYDGGGSFEPGEGDAWKFFSIALANFADLIMLPDTLTTFQAVVAMMIYSLGIAGIVLEHVLMSEAARRAQNLADAKFVGAAADAFRRTFWVFYSLEKINSFHHGRSSAIMDCDISCSVPSTPESFFSGGFDWFLCFVSHARLLSRANTSLFSVGVSDNPGEYHLDIIDQLLDELEDWRNSLPDNGFRPAGWVKPHSIIEDQERTVALVTHFLYYSFLLTISRMALRYLPVSENSPDCSRRDDTLNTVEHSARSLLELISIIDMSPYTPMWMMATIPIMAFFVLFDLVIHNPRQIHTATNLALLDVVKGHCSRMEMISNGAIPGSMVGEFAQIARSYVNEVNGRSPTGLTPHAPSEAFQALTTQPQWSLPQQPNYDVASTDIHTDFSTMNLASNSTMTGRMDIEAPAVVPSPLVGTDVMNLFEGWLPDLDPMFFHTMSAQNNMDQSTSQHDFPISSDPLYGHPS</sequence>
<feature type="region of interest" description="Disordered" evidence="7">
    <location>
        <begin position="126"/>
        <end position="156"/>
    </location>
</feature>
<protein>
    <recommendedName>
        <fullName evidence="9">Zn(2)-C6 fungal-type domain-containing protein</fullName>
    </recommendedName>
</protein>
<evidence type="ECO:0000256" key="6">
    <source>
        <dbReference type="ARBA" id="ARBA00023242"/>
    </source>
</evidence>
<feature type="region of interest" description="Disordered" evidence="7">
    <location>
        <begin position="753"/>
        <end position="774"/>
    </location>
</feature>
<evidence type="ECO:0000313" key="10">
    <source>
        <dbReference type="EMBL" id="KAK1454644.1"/>
    </source>
</evidence>
<keyword evidence="6" id="KW-0539">Nucleus</keyword>
<dbReference type="SMART" id="SM00066">
    <property type="entry name" value="GAL4"/>
    <property type="match status" value="1"/>
</dbReference>
<keyword evidence="5" id="KW-0804">Transcription</keyword>
<evidence type="ECO:0000313" key="11">
    <source>
        <dbReference type="Proteomes" id="UP001239795"/>
    </source>
</evidence>
<evidence type="ECO:0000256" key="2">
    <source>
        <dbReference type="ARBA" id="ARBA00022723"/>
    </source>
</evidence>
<evidence type="ECO:0000259" key="9">
    <source>
        <dbReference type="PROSITE" id="PS50048"/>
    </source>
</evidence>
<dbReference type="InterPro" id="IPR001138">
    <property type="entry name" value="Zn2Cys6_DnaBD"/>
</dbReference>
<feature type="compositionally biased region" description="Polar residues" evidence="7">
    <location>
        <begin position="127"/>
        <end position="145"/>
    </location>
</feature>
<dbReference type="GO" id="GO:0003677">
    <property type="term" value="F:DNA binding"/>
    <property type="evidence" value="ECO:0007669"/>
    <property type="project" value="UniProtKB-KW"/>
</dbReference>
<feature type="transmembrane region" description="Helical" evidence="8">
    <location>
        <begin position="516"/>
        <end position="536"/>
    </location>
</feature>
<dbReference type="InterPro" id="IPR007219">
    <property type="entry name" value="XnlR_reg_dom"/>
</dbReference>
<comment type="caution">
    <text evidence="10">The sequence shown here is derived from an EMBL/GenBank/DDBJ whole genome shotgun (WGS) entry which is preliminary data.</text>
</comment>
<dbReference type="PROSITE" id="PS50048">
    <property type="entry name" value="ZN2_CY6_FUNGAL_2"/>
    <property type="match status" value="1"/>
</dbReference>
<keyword evidence="8" id="KW-0472">Membrane</keyword>
<dbReference type="Pfam" id="PF04082">
    <property type="entry name" value="Fungal_trans"/>
    <property type="match status" value="1"/>
</dbReference>